<dbReference type="OrthoDB" id="4010961at2759"/>
<dbReference type="OMA" id="ANFYIDI"/>
<evidence type="ECO:0000256" key="1">
    <source>
        <dbReference type="SAM" id="Phobius"/>
    </source>
</evidence>
<dbReference type="AlphaFoldDB" id="Q6BHT5"/>
<evidence type="ECO:0000313" key="2">
    <source>
        <dbReference type="EMBL" id="CAG90732.2"/>
    </source>
</evidence>
<protein>
    <submittedName>
        <fullName evidence="2">DEHA2G15950p</fullName>
    </submittedName>
</protein>
<dbReference type="GeneID" id="2905160"/>
<name>Q6BHT5_DEBHA</name>
<dbReference type="Proteomes" id="UP000000599">
    <property type="component" value="Chromosome G"/>
</dbReference>
<dbReference type="eggNOG" id="ENOG502SCYK">
    <property type="taxonomic scope" value="Eukaryota"/>
</dbReference>
<dbReference type="STRING" id="284592.Q6BHT5"/>
<dbReference type="VEuPathDB" id="FungiDB:DEHA2G15950g"/>
<keyword evidence="1" id="KW-0472">Membrane</keyword>
<dbReference type="InParanoid" id="Q6BHT5"/>
<accession>Q6BHT5</accession>
<dbReference type="RefSeq" id="XP_462236.2">
    <property type="nucleotide sequence ID" value="XM_462236.1"/>
</dbReference>
<evidence type="ECO:0000313" key="3">
    <source>
        <dbReference type="Proteomes" id="UP000000599"/>
    </source>
</evidence>
<keyword evidence="1" id="KW-0812">Transmembrane</keyword>
<keyword evidence="3" id="KW-1185">Reference proteome</keyword>
<dbReference type="EMBL" id="CR382139">
    <property type="protein sequence ID" value="CAG90732.2"/>
    <property type="molecule type" value="Genomic_DNA"/>
</dbReference>
<reference evidence="2 3" key="1">
    <citation type="journal article" date="2004" name="Nature">
        <title>Genome evolution in yeasts.</title>
        <authorList>
            <consortium name="Genolevures"/>
            <person name="Dujon B."/>
            <person name="Sherman D."/>
            <person name="Fischer G."/>
            <person name="Durrens P."/>
            <person name="Casaregola S."/>
            <person name="Lafontaine I."/>
            <person name="de Montigny J."/>
            <person name="Marck C."/>
            <person name="Neuveglise C."/>
            <person name="Talla E."/>
            <person name="Goffard N."/>
            <person name="Frangeul L."/>
            <person name="Aigle M."/>
            <person name="Anthouard V."/>
            <person name="Babour A."/>
            <person name="Barbe V."/>
            <person name="Barnay S."/>
            <person name="Blanchin S."/>
            <person name="Beckerich J.M."/>
            <person name="Beyne E."/>
            <person name="Bleykasten C."/>
            <person name="Boisrame A."/>
            <person name="Boyer J."/>
            <person name="Cattolico L."/>
            <person name="Confanioleri F."/>
            <person name="de Daruvar A."/>
            <person name="Despons L."/>
            <person name="Fabre E."/>
            <person name="Fairhead C."/>
            <person name="Ferry-Dumazet H."/>
            <person name="Groppi A."/>
            <person name="Hantraye F."/>
            <person name="Hennequin C."/>
            <person name="Jauniaux N."/>
            <person name="Joyet P."/>
            <person name="Kachouri R."/>
            <person name="Kerrest A."/>
            <person name="Koszul R."/>
            <person name="Lemaire M."/>
            <person name="Lesur I."/>
            <person name="Ma L."/>
            <person name="Muller H."/>
            <person name="Nicaud J.M."/>
            <person name="Nikolski M."/>
            <person name="Oztas S."/>
            <person name="Ozier-Kalogeropoulos O."/>
            <person name="Pellenz S."/>
            <person name="Potier S."/>
            <person name="Richard G.F."/>
            <person name="Straub M.L."/>
            <person name="Suleau A."/>
            <person name="Swennene D."/>
            <person name="Tekaia F."/>
            <person name="Wesolowski-Louvel M."/>
            <person name="Westhof E."/>
            <person name="Wirth B."/>
            <person name="Zeniou-Meyer M."/>
            <person name="Zivanovic I."/>
            <person name="Bolotin-Fukuhara M."/>
            <person name="Thierry A."/>
            <person name="Bouchier C."/>
            <person name="Caudron B."/>
            <person name="Scarpelli C."/>
            <person name="Gaillardin C."/>
            <person name="Weissenbach J."/>
            <person name="Wincker P."/>
            <person name="Souciet J.L."/>
        </authorList>
    </citation>
    <scope>NUCLEOTIDE SEQUENCE [LARGE SCALE GENOMIC DNA]</scope>
    <source>
        <strain evidence="3">ATCC 36239 / CBS 767 / BCRC 21394 / JCM 1990 / NBRC 0083 / IGC 2968</strain>
    </source>
</reference>
<sequence>MFSRNIRGFTRRGVYNHFRSSGSNIIHRPITRTSLTQTRSIKLSASQLSAVKGWGFVINIVAGAYIGGLLVCFGSLYLLYSDANDRQRIPFELSFKNQMTTVKAINKDDVLKSPRYAVKHYRRLLIELARAEDPNLEFDEHSEQNRFMVPIINSSVLVYEKSNDFANFYIDIVLRYAKSLLAKGELDTSIYVLKEIIDDDELFYKLGDAERLSQCCRLLSKVCPRNEDKEAYLDRSIDMLRSTFSSIVLDENYLLQDNSRITDELVSCLNGLAFTFAKASPSQGKEKDLYLSKALNIYLANLKKLSSVQRSITNSEQTQASYPLFNCDLNNIKMVIAEIKAHISEIMWARGYKKNAISWGEDVVEDIYFAHGSETRASPILINVLRNLIIMYEDIKDFRSIKRCEKLLGELSVFELNESSWYDNIVNRFCKIIYNKGPLGIIEKSLSERFGSPQPILEIEEFEDEDKE</sequence>
<organism evidence="2 3">
    <name type="scientific">Debaryomyces hansenii (strain ATCC 36239 / CBS 767 / BCRC 21394 / JCM 1990 / NBRC 0083 / IGC 2968)</name>
    <name type="common">Yeast</name>
    <name type="synonym">Torulaspora hansenii</name>
    <dbReference type="NCBI Taxonomy" id="284592"/>
    <lineage>
        <taxon>Eukaryota</taxon>
        <taxon>Fungi</taxon>
        <taxon>Dikarya</taxon>
        <taxon>Ascomycota</taxon>
        <taxon>Saccharomycotina</taxon>
        <taxon>Pichiomycetes</taxon>
        <taxon>Debaryomycetaceae</taxon>
        <taxon>Debaryomyces</taxon>
    </lineage>
</organism>
<feature type="transmembrane region" description="Helical" evidence="1">
    <location>
        <begin position="56"/>
        <end position="80"/>
    </location>
</feature>
<gene>
    <name evidence="2" type="ordered locus">DEHA2G15950g</name>
</gene>
<proteinExistence type="predicted"/>
<keyword evidence="1" id="KW-1133">Transmembrane helix</keyword>
<dbReference type="KEGG" id="dha:DEHA2G15950g"/>
<dbReference type="HOGENOM" id="CLU_040309_0_0_1"/>